<protein>
    <submittedName>
        <fullName evidence="1">Uncharacterized protein</fullName>
    </submittedName>
</protein>
<gene>
    <name evidence="1" type="ORF">DFH08DRAFT_885179</name>
</gene>
<evidence type="ECO:0000313" key="2">
    <source>
        <dbReference type="Proteomes" id="UP001218218"/>
    </source>
</evidence>
<organism evidence="1 2">
    <name type="scientific">Mycena albidolilacea</name>
    <dbReference type="NCBI Taxonomy" id="1033008"/>
    <lineage>
        <taxon>Eukaryota</taxon>
        <taxon>Fungi</taxon>
        <taxon>Dikarya</taxon>
        <taxon>Basidiomycota</taxon>
        <taxon>Agaricomycotina</taxon>
        <taxon>Agaricomycetes</taxon>
        <taxon>Agaricomycetidae</taxon>
        <taxon>Agaricales</taxon>
        <taxon>Marasmiineae</taxon>
        <taxon>Mycenaceae</taxon>
        <taxon>Mycena</taxon>
    </lineage>
</organism>
<dbReference type="AlphaFoldDB" id="A0AAD6ZJM4"/>
<name>A0AAD6ZJM4_9AGAR</name>
<reference evidence="1" key="1">
    <citation type="submission" date="2023-03" db="EMBL/GenBank/DDBJ databases">
        <title>Massive genome expansion in bonnet fungi (Mycena s.s.) driven by repeated elements and novel gene families across ecological guilds.</title>
        <authorList>
            <consortium name="Lawrence Berkeley National Laboratory"/>
            <person name="Harder C.B."/>
            <person name="Miyauchi S."/>
            <person name="Viragh M."/>
            <person name="Kuo A."/>
            <person name="Thoen E."/>
            <person name="Andreopoulos B."/>
            <person name="Lu D."/>
            <person name="Skrede I."/>
            <person name="Drula E."/>
            <person name="Henrissat B."/>
            <person name="Morin E."/>
            <person name="Kohler A."/>
            <person name="Barry K."/>
            <person name="LaButti K."/>
            <person name="Morin E."/>
            <person name="Salamov A."/>
            <person name="Lipzen A."/>
            <person name="Mereny Z."/>
            <person name="Hegedus B."/>
            <person name="Baldrian P."/>
            <person name="Stursova M."/>
            <person name="Weitz H."/>
            <person name="Taylor A."/>
            <person name="Grigoriev I.V."/>
            <person name="Nagy L.G."/>
            <person name="Martin F."/>
            <person name="Kauserud H."/>
        </authorList>
    </citation>
    <scope>NUCLEOTIDE SEQUENCE</scope>
    <source>
        <strain evidence="1">CBHHK002</strain>
    </source>
</reference>
<dbReference type="Proteomes" id="UP001218218">
    <property type="component" value="Unassembled WGS sequence"/>
</dbReference>
<accession>A0AAD6ZJM4</accession>
<keyword evidence="2" id="KW-1185">Reference proteome</keyword>
<evidence type="ECO:0000313" key="1">
    <source>
        <dbReference type="EMBL" id="KAJ7326252.1"/>
    </source>
</evidence>
<sequence length="446" mass="50043">MAFVDYPLPNDLAQSISSSHPSATPSCAPPLAQLPEEIIEYITECMRYPIYPRFEATEAFLTEGRTGCEIYWGFSPLSSNAPRFSDVRFSLSSFSKVCKFIRSAVERLLYRDIHLDIVSWTRHVVGTSDTQKHPMWPAACLRLLLRTLEERPDLRRFVRSVALRWSLWPQSTSKIEKQLEFLRLCPGLQSLSFSVIPEAVLQFLEPLSLQITSFAAVSLAADVPHIIRVFPNLTNLHLHVHGRPSSLSIPDHKISGLSIALIDPRGSLLQLAFAVARGVKAFHLAGDRKAFPLPTPSMQASVQHMRLKTINPFTSIKINDTVYFPLAVMTTLHHLHVMRPELLHIYAFRRLPPSLRSITFSDYGLDSTKSAADSKSCFVQSVVDCINANSQSVKLAGIKTYGAIPDDQWELGDLTPVRSLCLEGRVPFIQIGAYADIEPELMIFFK</sequence>
<comment type="caution">
    <text evidence="1">The sequence shown here is derived from an EMBL/GenBank/DDBJ whole genome shotgun (WGS) entry which is preliminary data.</text>
</comment>
<dbReference type="EMBL" id="JARIHO010000042">
    <property type="protein sequence ID" value="KAJ7326252.1"/>
    <property type="molecule type" value="Genomic_DNA"/>
</dbReference>
<proteinExistence type="predicted"/>